<keyword evidence="2" id="KW-0444">Lipid biosynthesis</keyword>
<evidence type="ECO:0000256" key="1">
    <source>
        <dbReference type="ARBA" id="ARBA00022450"/>
    </source>
</evidence>
<dbReference type="InterPro" id="IPR016035">
    <property type="entry name" value="Acyl_Trfase/lysoPLipase"/>
</dbReference>
<dbReference type="PANTHER" id="PTHR43775">
    <property type="entry name" value="FATTY ACID SYNTHASE"/>
    <property type="match status" value="1"/>
</dbReference>
<keyword evidence="1" id="KW-0596">Phosphopantetheine</keyword>
<evidence type="ECO:0000256" key="2">
    <source>
        <dbReference type="ARBA" id="ARBA00022516"/>
    </source>
</evidence>
<accession>A0ABM1EJB2</accession>
<keyword evidence="6" id="KW-0443">Lipid metabolism</keyword>
<name>A0ABM1EJB2_PRICU</name>
<evidence type="ECO:0000313" key="10">
    <source>
        <dbReference type="Proteomes" id="UP000695022"/>
    </source>
</evidence>
<keyword evidence="3" id="KW-0276">Fatty acid metabolism</keyword>
<dbReference type="Gene3D" id="3.40.366.10">
    <property type="entry name" value="Malonyl-Coenzyme A Acyl Carrier Protein, domain 2"/>
    <property type="match status" value="1"/>
</dbReference>
<evidence type="ECO:0000256" key="7">
    <source>
        <dbReference type="ARBA" id="ARBA00023160"/>
    </source>
</evidence>
<gene>
    <name evidence="11" type="primary">LOC106812814</name>
</gene>
<dbReference type="RefSeq" id="XP_014672283.1">
    <property type="nucleotide sequence ID" value="XM_014816797.1"/>
</dbReference>
<dbReference type="InterPro" id="IPR001227">
    <property type="entry name" value="Ac_transferase_dom_sf"/>
</dbReference>
<reference evidence="11" key="1">
    <citation type="submission" date="2025-08" db="UniProtKB">
        <authorList>
            <consortium name="RefSeq"/>
        </authorList>
    </citation>
    <scope>IDENTIFICATION</scope>
</reference>
<dbReference type="InterPro" id="IPR050091">
    <property type="entry name" value="PKS_NRPS_Biosynth_Enz"/>
</dbReference>
<dbReference type="PANTHER" id="PTHR43775:SF7">
    <property type="entry name" value="FATTY ACID SYNTHASE"/>
    <property type="match status" value="1"/>
</dbReference>
<evidence type="ECO:0000256" key="5">
    <source>
        <dbReference type="ARBA" id="ARBA00023002"/>
    </source>
</evidence>
<evidence type="ECO:0000256" key="8">
    <source>
        <dbReference type="ARBA" id="ARBA00023268"/>
    </source>
</evidence>
<keyword evidence="7" id="KW-0275">Fatty acid biosynthesis</keyword>
<organism evidence="10 11">
    <name type="scientific">Priapulus caudatus</name>
    <name type="common">Priapulid worm</name>
    <dbReference type="NCBI Taxonomy" id="37621"/>
    <lineage>
        <taxon>Eukaryota</taxon>
        <taxon>Metazoa</taxon>
        <taxon>Ecdysozoa</taxon>
        <taxon>Scalidophora</taxon>
        <taxon>Priapulida</taxon>
        <taxon>Priapulimorpha</taxon>
        <taxon>Priapulimorphida</taxon>
        <taxon>Priapulidae</taxon>
        <taxon>Priapulus</taxon>
    </lineage>
</organism>
<dbReference type="InterPro" id="IPR014043">
    <property type="entry name" value="Acyl_transferase_dom"/>
</dbReference>
<evidence type="ECO:0000313" key="11">
    <source>
        <dbReference type="RefSeq" id="XP_014672283.1"/>
    </source>
</evidence>
<feature type="domain" description="Malonyl-CoA:ACP transacylase (MAT)" evidence="9">
    <location>
        <begin position="8"/>
        <end position="136"/>
    </location>
</feature>
<evidence type="ECO:0000256" key="4">
    <source>
        <dbReference type="ARBA" id="ARBA00022857"/>
    </source>
</evidence>
<evidence type="ECO:0000256" key="3">
    <source>
        <dbReference type="ARBA" id="ARBA00022832"/>
    </source>
</evidence>
<keyword evidence="4" id="KW-0521">NADP</keyword>
<dbReference type="SUPFAM" id="SSF52151">
    <property type="entry name" value="FabD/lysophospholipase-like"/>
    <property type="match status" value="1"/>
</dbReference>
<keyword evidence="10" id="KW-1185">Reference proteome</keyword>
<dbReference type="Pfam" id="PF00698">
    <property type="entry name" value="Acyl_transf_1"/>
    <property type="match status" value="1"/>
</dbReference>
<keyword evidence="8" id="KW-0511">Multifunctional enzyme</keyword>
<evidence type="ECO:0000256" key="6">
    <source>
        <dbReference type="ARBA" id="ARBA00023098"/>
    </source>
</evidence>
<protein>
    <submittedName>
        <fullName evidence="11">Fatty acid synthase-like</fullName>
    </submittedName>
</protein>
<proteinExistence type="predicted"/>
<dbReference type="GeneID" id="106812814"/>
<dbReference type="Proteomes" id="UP000695022">
    <property type="component" value="Unplaced"/>
</dbReference>
<keyword evidence="5" id="KW-0560">Oxidoreductase</keyword>
<sequence>MRRRPIAFMFWGMQTQWPTMGRHLLTLAPFKDSIGKSAAILSDRGVDLMEIVTSADASVFDDIVHMSTSITAMQIALVDTLAAYDIIPDVIMGISLGELGSAYADGCLSREEALVSSYWWAKCVQDINPPRGKLAIVGEAR</sequence>
<evidence type="ECO:0000259" key="9">
    <source>
        <dbReference type="Pfam" id="PF00698"/>
    </source>
</evidence>